<dbReference type="RefSeq" id="WP_067366055.1">
    <property type="nucleotide sequence ID" value="NZ_BDQI01000017.1"/>
</dbReference>
<dbReference type="Gene3D" id="1.10.101.10">
    <property type="entry name" value="PGBD-like superfamily/PGBD"/>
    <property type="match status" value="1"/>
</dbReference>
<reference evidence="4" key="1">
    <citation type="submission" date="2017-05" db="EMBL/GenBank/DDBJ databases">
        <title>Streptomyces olivochromogenes NBRC 3561 whole genome shotgun sequence.</title>
        <authorList>
            <person name="Dohra H."/>
            <person name="Kodani S."/>
        </authorList>
    </citation>
    <scope>NUCLEOTIDE SEQUENCE [LARGE SCALE GENOMIC DNA]</scope>
    <source>
        <strain evidence="4">NBRC 3561</strain>
    </source>
</reference>
<organism evidence="3 4">
    <name type="scientific">Streptomyces olivochromogenes</name>
    <dbReference type="NCBI Taxonomy" id="1963"/>
    <lineage>
        <taxon>Bacteria</taxon>
        <taxon>Bacillati</taxon>
        <taxon>Actinomycetota</taxon>
        <taxon>Actinomycetes</taxon>
        <taxon>Kitasatosporales</taxon>
        <taxon>Streptomycetaceae</taxon>
        <taxon>Streptomyces</taxon>
    </lineage>
</organism>
<dbReference type="STRING" id="1963.AQJ27_11875"/>
<name>A0A250VM83_STROL</name>
<feature type="domain" description="Peptidoglycan binding-like" evidence="2">
    <location>
        <begin position="67"/>
        <end position="121"/>
    </location>
</feature>
<evidence type="ECO:0000259" key="2">
    <source>
        <dbReference type="Pfam" id="PF01471"/>
    </source>
</evidence>
<dbReference type="InterPro" id="IPR036365">
    <property type="entry name" value="PGBD-like_sf"/>
</dbReference>
<dbReference type="SUPFAM" id="SSF47090">
    <property type="entry name" value="PGBD-like"/>
    <property type="match status" value="1"/>
</dbReference>
<dbReference type="Pfam" id="PF01471">
    <property type="entry name" value="PG_binding_1"/>
    <property type="match status" value="1"/>
</dbReference>
<feature type="signal peptide" evidence="1">
    <location>
        <begin position="1"/>
        <end position="30"/>
    </location>
</feature>
<protein>
    <recommendedName>
        <fullName evidence="2">Peptidoglycan binding-like domain-containing protein</fullName>
    </recommendedName>
</protein>
<keyword evidence="1" id="KW-0732">Signal</keyword>
<dbReference type="AlphaFoldDB" id="A0A250VM83"/>
<accession>A0A250VM83</accession>
<proteinExistence type="predicted"/>
<evidence type="ECO:0000313" key="3">
    <source>
        <dbReference type="EMBL" id="GAX55176.1"/>
    </source>
</evidence>
<keyword evidence="4" id="KW-1185">Reference proteome</keyword>
<dbReference type="InterPro" id="IPR036366">
    <property type="entry name" value="PGBDSf"/>
</dbReference>
<dbReference type="InterPro" id="IPR002477">
    <property type="entry name" value="Peptidoglycan-bd-like"/>
</dbReference>
<evidence type="ECO:0000256" key="1">
    <source>
        <dbReference type="SAM" id="SignalP"/>
    </source>
</evidence>
<evidence type="ECO:0000313" key="4">
    <source>
        <dbReference type="Proteomes" id="UP000217446"/>
    </source>
</evidence>
<dbReference type="EMBL" id="BDQI01000017">
    <property type="protein sequence ID" value="GAX55176.1"/>
    <property type="molecule type" value="Genomic_DNA"/>
</dbReference>
<dbReference type="Proteomes" id="UP000217446">
    <property type="component" value="Unassembled WGS sequence"/>
</dbReference>
<gene>
    <name evidence="3" type="ORF">SO3561_06730</name>
</gene>
<comment type="caution">
    <text evidence="3">The sequence shown here is derived from an EMBL/GenBank/DDBJ whole genome shotgun (WGS) entry which is preliminary data.</text>
</comment>
<sequence length="128" mass="13134">MTLRKHIALATAALALGSGLAVLPATGASATTYTCTYSTDGFWAYAGYYSGTTVQPSSTGVSSAGIEAQCLLDLAGFSPGTIDGVFGTKSQAAAADFQRLANKYYGVTLTVDGKVGPKTWPVLRAHAF</sequence>
<feature type="chain" id="PRO_5012513013" description="Peptidoglycan binding-like domain-containing protein" evidence="1">
    <location>
        <begin position="31"/>
        <end position="128"/>
    </location>
</feature>